<comment type="caution">
    <text evidence="6">The sequence shown here is derived from an EMBL/GenBank/DDBJ whole genome shotgun (WGS) entry which is preliminary data.</text>
</comment>
<feature type="region of interest" description="Disordered" evidence="3">
    <location>
        <begin position="531"/>
        <end position="553"/>
    </location>
</feature>
<evidence type="ECO:0000256" key="1">
    <source>
        <dbReference type="ARBA" id="ARBA00022729"/>
    </source>
</evidence>
<dbReference type="Gene3D" id="4.10.1080.10">
    <property type="entry name" value="TSP type-3 repeat"/>
    <property type="match status" value="2"/>
</dbReference>
<dbReference type="InterPro" id="IPR006558">
    <property type="entry name" value="LamG-like"/>
</dbReference>
<feature type="signal peptide" evidence="4">
    <location>
        <begin position="1"/>
        <end position="25"/>
    </location>
</feature>
<sequence length="2153" mass="232583">MTQKLLFCTFIACLMFNGLVCQTNAPSIQTGVDFRWSDTQNDRRDPATIQSIVVNNLVYDTYNIPSSYELTQLGVDGHAVNSIKNNGTNIETTSASASWNDSALSAYQDLNLNHYFISNGNGDNICDDFSAASTTTNAQKQTLTYEPGITASSSSILAITERSANNCYYVELFGTLSGSTVVQSLGKTFVNQTTTEWGFGGTGAGSGDMGTPGSVNPPSTGSDYWLSDRVTENRGTIGIALFYLDDIAPIGSTIANVVLTGATSDHGDGKVFILTINDNDEDGYSDIDDLDDDNDGITDVNEGLSCGSNYLNWDGASLGSPLTQTIFNPSTGNFVDVTFEVLVDDTSHPIGYTTNTSPATNLGDVGGINTGDKIRISTSEPISLTIMSSNRITGASGVDGSYDQDEVLYTFNDSYAFTDPDDIFRTVSQTATELRIIPRRADDGVTATPENRFNWSIVSTTDLFELEVLSGNPRMSIKIRVDDCSYLDSDNDGIPDHFDTDSDNDGCPDALEGSAPNSQINHDDLNEYYGITGGQDSNGVPSAASGGQGVGSSIDNTVQTAECNTCDSSHAEYYDTDGDGIGNACDLDDDNDGILDSVEDDCSNSSIFETTGNNTSSAFETLPYGRVISATDLILGSGINFYHQSTSFRFTGAGESNLSNAITNNDYIEQSFTTASTFTTNTMNLDRLRLRHGGTSGSLAYGYHIGVLISDDDFATSTILNADFYYEDDYSVGEDVNIATNIQFSLAVNTTYKIRYYFYAGNETTEYYIDDITAFELACNNDNDGDGVVNSQDTDSDNDGCPDAIEANSSSYLFNDLNFDYSINTSSNPIDSDSASATYGAPNGSNNGIGISQDFTQQSDECDSCNSNSSLFIDTDNDGIGNNCDLDDDNDGILDTVECGNSANLGLTVSGTIPNFILTDDSSSTTSNTVTRNGDINGNGTIVNNEIVRLTWAPVEGSSGFTFSTTQTFDSAISGVKIKPNNSVTHVSDVIIWTITWTGGIPGATGTAIDSNPKNNTAYNIYNPSSTASNPVFAGSIVTNGYKFVSDNDGDLYEAKNPNLEGTQDGSFYNYEINLPDNITSVTVTGTIELNGDEGPYGYSAEAMDVDYSEAYFSANCDLDSDSDSYPNHLDLDSDNDGIPDNIEAQPTVGYVLPTYGYDLDGVDNNYTGGLLLEDTDNDGTPDYIDLDSDNDGTPDIEENGMANAVSGTDTDGDGLDDAFETNGVNDSSLDVNESIEDPTDLSILPDADGDVLTTGDVDYRDELTVLSEVATIDFDGVDDYLDGTPFITNWDNGTIMSWIKIEHDNDGNLPNMYSIAGQESMRLYITNGRTPAFYVITQDQVTSSSNYPSSNISVQPDPLLGISLKNDMWYHVAGVFNSSEETVKLYLNGELVGTTSSGYLNSELITQNYDGTPHVYSTREFTIGRYPTNTSASGFGHFRGNIDEVRVFDTALTAEQIQQMVYQEIENNGGVIQGSIIPKDVEDHSLGSKVSWLNLQGYYPMTNIISGTTSDYSSTGNNLTLHNITTVQEQTAPMPYETTAAGDWTSTSTWLHGTVWDITDVTDLKDWSIVHIKDDIEITGSHSSLGLLIDSGKTLTVHGDHEINNSWYFELNGDLDLEDDSQLVQGIRSDLVTSSTGKVLRRQEGTSNAFRYNYWSSPVGALGTTPLSDNNATSNNANNSAFNLNMLKDASGNNWTFVSGYTGSNSISTYWLYTYKNGLKYWDWAQIGPSSNIGTGVGYTQKGTGVSGATQQYIFSGKPNNGTIKIAVSDRGGSGSVPDVSKTEYLVGNPYASAIDIHQFIEDNQGVIDGTVSVWQQWAGNSHYLSEYEGGYAQINKLGSIRAYQFVGISGANNGSQDGTIVPTRYMPVGQGFMVEVIADGEVEFNNGQRVFIKESDADGSEYNGSVFSKSSDSKTAQASTDGMQKLRLALTSVSGPKTNRELLLGFSDYTSDDYDYGYDAKCTATNKNDLLLALNGQGMTMQAYGVISAEKEIPLQFNSSGNNSFKIQLSEQINIPADQAIYLRDSTTDVYFDLSQGEAYSFTSAQGKFNERFAIVFQSKAETLSVNESQREANFMYYQNSTNTFYVKKLNAQVKNLAVINMRGQRVIEQENVEQSRLENGIVLSNISTGAYVICLRTDANEVLTKKIVVK</sequence>
<feature type="domain" description="LamG-like jellyroll fold" evidence="5">
    <location>
        <begin position="1292"/>
        <end position="1456"/>
    </location>
</feature>
<dbReference type="GO" id="GO:0004553">
    <property type="term" value="F:hydrolase activity, hydrolyzing O-glycosyl compounds"/>
    <property type="evidence" value="ECO:0007669"/>
    <property type="project" value="UniProtKB-ARBA"/>
</dbReference>
<proteinExistence type="predicted"/>
<dbReference type="Pfam" id="PF13385">
    <property type="entry name" value="Laminin_G_3"/>
    <property type="match status" value="1"/>
</dbReference>
<keyword evidence="7" id="KW-1185">Reference proteome</keyword>
<dbReference type="GO" id="GO:0006808">
    <property type="term" value="P:regulation of nitrogen utilization"/>
    <property type="evidence" value="ECO:0007669"/>
    <property type="project" value="InterPro"/>
</dbReference>
<dbReference type="Gene3D" id="2.60.120.200">
    <property type="match status" value="1"/>
</dbReference>
<reference evidence="6" key="1">
    <citation type="submission" date="2021-10" db="EMBL/GenBank/DDBJ databases">
        <title>Tamlana sargassums sp. nov., and Tamlana laminarinivorans sp. nov., two new bacteria isolated from the brown alga.</title>
        <authorList>
            <person name="Li J."/>
        </authorList>
    </citation>
    <scope>NUCLEOTIDE SEQUENCE</scope>
    <source>
        <strain evidence="6">62-3</strain>
    </source>
</reference>
<dbReference type="GO" id="GO:0005509">
    <property type="term" value="F:calcium ion binding"/>
    <property type="evidence" value="ECO:0007669"/>
    <property type="project" value="InterPro"/>
</dbReference>
<evidence type="ECO:0000313" key="6">
    <source>
        <dbReference type="EMBL" id="MCB4807507.1"/>
    </source>
</evidence>
<dbReference type="InterPro" id="IPR017918">
    <property type="entry name" value="N-reg_PII_CS"/>
</dbReference>
<dbReference type="GO" id="GO:0030234">
    <property type="term" value="F:enzyme regulator activity"/>
    <property type="evidence" value="ECO:0007669"/>
    <property type="project" value="InterPro"/>
</dbReference>
<keyword evidence="1 4" id="KW-0732">Signal</keyword>
<evidence type="ECO:0000256" key="3">
    <source>
        <dbReference type="SAM" id="MobiDB-lite"/>
    </source>
</evidence>
<dbReference type="PROSITE" id="PS00638">
    <property type="entry name" value="PII_GLNB_CTER"/>
    <property type="match status" value="1"/>
</dbReference>
<keyword evidence="2" id="KW-1015">Disulfide bond</keyword>
<dbReference type="SUPFAM" id="SSF49899">
    <property type="entry name" value="Concanavalin A-like lectins/glucanases"/>
    <property type="match status" value="1"/>
</dbReference>
<dbReference type="GO" id="GO:0005975">
    <property type="term" value="P:carbohydrate metabolic process"/>
    <property type="evidence" value="ECO:0007669"/>
    <property type="project" value="UniProtKB-ARBA"/>
</dbReference>
<accession>A0A9X1I583</accession>
<dbReference type="InterPro" id="IPR013320">
    <property type="entry name" value="ConA-like_dom_sf"/>
</dbReference>
<dbReference type="NCBIfam" id="TIGR04183">
    <property type="entry name" value="Por_Secre_tail"/>
    <property type="match status" value="1"/>
</dbReference>
<name>A0A9X1I583_9FLAO</name>
<organism evidence="6 7">
    <name type="scientific">Neotamlana sargassicola</name>
    <dbReference type="NCBI Taxonomy" id="2883125"/>
    <lineage>
        <taxon>Bacteria</taxon>
        <taxon>Pseudomonadati</taxon>
        <taxon>Bacteroidota</taxon>
        <taxon>Flavobacteriia</taxon>
        <taxon>Flavobacteriales</taxon>
        <taxon>Flavobacteriaceae</taxon>
        <taxon>Neotamlana</taxon>
    </lineage>
</organism>
<dbReference type="Proteomes" id="UP001139286">
    <property type="component" value="Unassembled WGS sequence"/>
</dbReference>
<dbReference type="RefSeq" id="WP_226694956.1">
    <property type="nucleotide sequence ID" value="NZ_JAJAPX010000001.1"/>
</dbReference>
<evidence type="ECO:0000256" key="2">
    <source>
        <dbReference type="ARBA" id="ARBA00023157"/>
    </source>
</evidence>
<evidence type="ECO:0000313" key="7">
    <source>
        <dbReference type="Proteomes" id="UP001139286"/>
    </source>
</evidence>
<evidence type="ECO:0000259" key="5">
    <source>
        <dbReference type="SMART" id="SM00560"/>
    </source>
</evidence>
<gene>
    <name evidence="6" type="ORF">LG651_04530</name>
</gene>
<evidence type="ECO:0000256" key="4">
    <source>
        <dbReference type="SAM" id="SignalP"/>
    </source>
</evidence>
<feature type="chain" id="PRO_5040894835" evidence="4">
    <location>
        <begin position="26"/>
        <end position="2153"/>
    </location>
</feature>
<dbReference type="InterPro" id="IPR026444">
    <property type="entry name" value="Secre_tail"/>
</dbReference>
<dbReference type="SMART" id="SM00560">
    <property type="entry name" value="LamGL"/>
    <property type="match status" value="1"/>
</dbReference>
<dbReference type="InterPro" id="IPR028974">
    <property type="entry name" value="TSP_type-3_rpt"/>
</dbReference>
<dbReference type="EMBL" id="JAJAPX010000001">
    <property type="protein sequence ID" value="MCB4807507.1"/>
    <property type="molecule type" value="Genomic_DNA"/>
</dbReference>
<protein>
    <submittedName>
        <fullName evidence="6">T9SS type A sorting domain-containing protein</fullName>
    </submittedName>
</protein>